<evidence type="ECO:0000256" key="3">
    <source>
        <dbReference type="ARBA" id="ARBA00022801"/>
    </source>
</evidence>
<name>A0AAV7G400_DENCH</name>
<proteinExistence type="inferred from homology"/>
<keyword evidence="2" id="KW-0645">Protease</keyword>
<dbReference type="GO" id="GO:0006508">
    <property type="term" value="P:proteolysis"/>
    <property type="evidence" value="ECO:0007669"/>
    <property type="project" value="UniProtKB-KW"/>
</dbReference>
<evidence type="ECO:0000256" key="1">
    <source>
        <dbReference type="ARBA" id="ARBA00005234"/>
    </source>
</evidence>
<accession>A0AAV7G400</accession>
<evidence type="ECO:0000313" key="6">
    <source>
        <dbReference type="Proteomes" id="UP000775213"/>
    </source>
</evidence>
<comment type="caution">
    <text evidence="5">The sequence shown here is derived from an EMBL/GenBank/DDBJ whole genome shotgun (WGS) entry which is preliminary data.</text>
</comment>
<protein>
    <recommendedName>
        <fullName evidence="4">Ubiquitin-like protease family profile domain-containing protein</fullName>
    </recommendedName>
</protein>
<dbReference type="Proteomes" id="UP000775213">
    <property type="component" value="Unassembled WGS sequence"/>
</dbReference>
<dbReference type="GO" id="GO:0008234">
    <property type="term" value="F:cysteine-type peptidase activity"/>
    <property type="evidence" value="ECO:0007669"/>
    <property type="project" value="InterPro"/>
</dbReference>
<reference evidence="5 6" key="1">
    <citation type="journal article" date="2021" name="Hortic Res">
        <title>Chromosome-scale assembly of the Dendrobium chrysotoxum genome enhances the understanding of orchid evolution.</title>
        <authorList>
            <person name="Zhang Y."/>
            <person name="Zhang G.Q."/>
            <person name="Zhang D."/>
            <person name="Liu X.D."/>
            <person name="Xu X.Y."/>
            <person name="Sun W.H."/>
            <person name="Yu X."/>
            <person name="Zhu X."/>
            <person name="Wang Z.W."/>
            <person name="Zhao X."/>
            <person name="Zhong W.Y."/>
            <person name="Chen H."/>
            <person name="Yin W.L."/>
            <person name="Huang T."/>
            <person name="Niu S.C."/>
            <person name="Liu Z.J."/>
        </authorList>
    </citation>
    <scope>NUCLEOTIDE SEQUENCE [LARGE SCALE GENOMIC DNA]</scope>
    <source>
        <strain evidence="5">Lindl</strain>
    </source>
</reference>
<gene>
    <name evidence="5" type="ORF">IEQ34_020815</name>
</gene>
<dbReference type="PROSITE" id="PS50600">
    <property type="entry name" value="ULP_PROTEASE"/>
    <property type="match status" value="1"/>
</dbReference>
<feature type="domain" description="Ubiquitin-like protease family profile" evidence="4">
    <location>
        <begin position="1"/>
        <end position="84"/>
    </location>
</feature>
<dbReference type="SUPFAM" id="SSF54001">
    <property type="entry name" value="Cysteine proteinases"/>
    <property type="match status" value="1"/>
</dbReference>
<keyword evidence="3" id="KW-0378">Hydrolase</keyword>
<dbReference type="InterPro" id="IPR003653">
    <property type="entry name" value="Peptidase_C48_C"/>
</dbReference>
<sequence>MFVQHINPDSIKESNLIVQPIIFSKHWILIIGRLKERIKSLHEDTEGAFTSDIIKWNLQTVRGITTQSNDVDYGIFVCKYMEKVILRRKADWAFYKDWQKYMPKFMTEFGYVLFLTMKK</sequence>
<evidence type="ECO:0000313" key="5">
    <source>
        <dbReference type="EMBL" id="KAH0450123.1"/>
    </source>
</evidence>
<evidence type="ECO:0000259" key="4">
    <source>
        <dbReference type="PROSITE" id="PS50600"/>
    </source>
</evidence>
<dbReference type="InterPro" id="IPR038765">
    <property type="entry name" value="Papain-like_cys_pep_sf"/>
</dbReference>
<organism evidence="5 6">
    <name type="scientific">Dendrobium chrysotoxum</name>
    <name type="common">Orchid</name>
    <dbReference type="NCBI Taxonomy" id="161865"/>
    <lineage>
        <taxon>Eukaryota</taxon>
        <taxon>Viridiplantae</taxon>
        <taxon>Streptophyta</taxon>
        <taxon>Embryophyta</taxon>
        <taxon>Tracheophyta</taxon>
        <taxon>Spermatophyta</taxon>
        <taxon>Magnoliopsida</taxon>
        <taxon>Liliopsida</taxon>
        <taxon>Asparagales</taxon>
        <taxon>Orchidaceae</taxon>
        <taxon>Epidendroideae</taxon>
        <taxon>Malaxideae</taxon>
        <taxon>Dendrobiinae</taxon>
        <taxon>Dendrobium</taxon>
    </lineage>
</organism>
<comment type="similarity">
    <text evidence="1">Belongs to the peptidase C48 family.</text>
</comment>
<dbReference type="EMBL" id="JAGFBR010000018">
    <property type="protein sequence ID" value="KAH0450123.1"/>
    <property type="molecule type" value="Genomic_DNA"/>
</dbReference>
<dbReference type="AlphaFoldDB" id="A0AAV7G400"/>
<keyword evidence="6" id="KW-1185">Reference proteome</keyword>
<dbReference type="Gene3D" id="3.40.395.10">
    <property type="entry name" value="Adenoviral Proteinase, Chain A"/>
    <property type="match status" value="1"/>
</dbReference>
<evidence type="ECO:0000256" key="2">
    <source>
        <dbReference type="ARBA" id="ARBA00022670"/>
    </source>
</evidence>